<keyword evidence="2" id="KW-1133">Transmembrane helix</keyword>
<keyword evidence="4" id="KW-1185">Reference proteome</keyword>
<name>A0ABQ7ADS8_BRACR</name>
<accession>A0ABQ7ADS8</accession>
<organism evidence="3 4">
    <name type="scientific">Brassica cretica</name>
    <name type="common">Mustard</name>
    <dbReference type="NCBI Taxonomy" id="69181"/>
    <lineage>
        <taxon>Eukaryota</taxon>
        <taxon>Viridiplantae</taxon>
        <taxon>Streptophyta</taxon>
        <taxon>Embryophyta</taxon>
        <taxon>Tracheophyta</taxon>
        <taxon>Spermatophyta</taxon>
        <taxon>Magnoliopsida</taxon>
        <taxon>eudicotyledons</taxon>
        <taxon>Gunneridae</taxon>
        <taxon>Pentapetalae</taxon>
        <taxon>rosids</taxon>
        <taxon>malvids</taxon>
        <taxon>Brassicales</taxon>
        <taxon>Brassicaceae</taxon>
        <taxon>Brassiceae</taxon>
        <taxon>Brassica</taxon>
    </lineage>
</organism>
<feature type="region of interest" description="Disordered" evidence="1">
    <location>
        <begin position="166"/>
        <end position="212"/>
    </location>
</feature>
<sequence length="266" mass="30230">MIQRRFKTRLALTLRTRVSSIKPHQSCAHGGEPKSIPMSQRGRAPPRNKRGRQQQKRRQPRRLSRSDYTEEAKGQVIDGPPSIRNQQPHTNTQQIHDILHICIVLTLHSCMFWSFRLGIMHFSFLFALHKSLSGVGVSFGVLGGTWKHLGSKREWKVLFERVEHRSGQWERPTTPAPDQTKAARGDAAGFGTRSKPTRHLQLSSGQDGARSATRTQFEDVKLAFRATSRIRVRHPLRAQLLVDNSLEAERPGGATWWSDVMNPRAI</sequence>
<evidence type="ECO:0000256" key="1">
    <source>
        <dbReference type="SAM" id="MobiDB-lite"/>
    </source>
</evidence>
<reference evidence="3 4" key="1">
    <citation type="journal article" date="2020" name="BMC Genomics">
        <title>Intraspecific diversification of the crop wild relative Brassica cretica Lam. using demographic model selection.</title>
        <authorList>
            <person name="Kioukis A."/>
            <person name="Michalopoulou V.A."/>
            <person name="Briers L."/>
            <person name="Pirintsos S."/>
            <person name="Studholme D.J."/>
            <person name="Pavlidis P."/>
            <person name="Sarris P.F."/>
        </authorList>
    </citation>
    <scope>NUCLEOTIDE SEQUENCE [LARGE SCALE GENOMIC DNA]</scope>
    <source>
        <strain evidence="4">cv. PFS-1207/04</strain>
    </source>
</reference>
<feature type="region of interest" description="Disordered" evidence="1">
    <location>
        <begin position="21"/>
        <end position="90"/>
    </location>
</feature>
<protein>
    <submittedName>
        <fullName evidence="3">Uncharacterized protein</fullName>
    </submittedName>
</protein>
<feature type="compositionally biased region" description="Basic residues" evidence="1">
    <location>
        <begin position="44"/>
        <end position="63"/>
    </location>
</feature>
<evidence type="ECO:0000256" key="2">
    <source>
        <dbReference type="SAM" id="Phobius"/>
    </source>
</evidence>
<evidence type="ECO:0000313" key="4">
    <source>
        <dbReference type="Proteomes" id="UP000266723"/>
    </source>
</evidence>
<keyword evidence="2" id="KW-0472">Membrane</keyword>
<keyword evidence="2" id="KW-0812">Transmembrane</keyword>
<comment type="caution">
    <text evidence="3">The sequence shown here is derived from an EMBL/GenBank/DDBJ whole genome shotgun (WGS) entry which is preliminary data.</text>
</comment>
<evidence type="ECO:0000313" key="3">
    <source>
        <dbReference type="EMBL" id="KAF3495751.1"/>
    </source>
</evidence>
<dbReference type="Proteomes" id="UP000266723">
    <property type="component" value="Unassembled WGS sequence"/>
</dbReference>
<feature type="compositionally biased region" description="Basic and acidic residues" evidence="1">
    <location>
        <begin position="64"/>
        <end position="73"/>
    </location>
</feature>
<proteinExistence type="predicted"/>
<dbReference type="EMBL" id="QGKV02002055">
    <property type="protein sequence ID" value="KAF3495751.1"/>
    <property type="molecule type" value="Genomic_DNA"/>
</dbReference>
<feature type="transmembrane region" description="Helical" evidence="2">
    <location>
        <begin position="98"/>
        <end position="115"/>
    </location>
</feature>
<gene>
    <name evidence="3" type="ORF">DY000_02055997</name>
</gene>